<dbReference type="AlphaFoldDB" id="A0A177DQD8"/>
<sequence>MAPSSRAKANSRGSKTVASNGSKRKRDGTPDFQSNSISKKRKGLDSILAAPSKQTDCQKALEEAKIVKELRITFHPRKFDPQRPENVPKEHQTKFSHIQQLGQISYNSYALQPRPDTANKPWELENKLRATRVSEKAIQARNEYQNEDGWRMAGGLEELVFERFGIEVACQECRKRRWQSFVEVNPEESNSRTKNLVERQHRRTVCDCEPLSKQYSILSTGLTDMFTTRIGERSVIQDDPENHRRIEMRPDRIVGLNTTDTVRKILKQPHVSHLEEVSELDDDLLGRLTVSCNPDSGGDVSIYPFLVMEAKSLKSGTTFPEIETQTAVPIRNHLYLQLKLQDDNFNNMPTPGGPLTWFLAYVGETWRVYGCYVTKSSPGNLPCYEIVRLWQGDITGYDEALQLVLIMDYIVDWARDIFRPSIMRQLTSVVDKGEQSSYTIVDQPDILSIHDLANSRYGGRPVPTIAGAGTFEAPAASAFDAVHSTISSSFEPRFESSGVHVDIKVWESAKYESRVRGLFITENDAAAMEHLIHTGYQRLNTTHGQRCWFLLSNVQDIKIIEEAWTGSQKIKDVQDLPQQKLLVSLYVQYRKDGNGAPVRELTYLAVTETFARKSVVLFGHLLQNNELVDSAAELGLKLQEAWTSSNKNYFKRYASAQTSVLCVTASDHDRSVYRVTLGFYSDGETTNYAKRLDAFIKTTCENQRGKLYKLYSSCYRYTNIVHSLTMEPHCVLDPTQDCVFINTGVMRSGICVYITNAASEKLSHSLLIRLLLRMVVVYWDSKGLDSDSDVSFCEGDEPYVDGKLLLWIASDPQWDLYATMKSTLTTPGMRRVHKHLAWIRKVLLRHKCGTGIHGSRYGQNIVGSEYYRRGHRNIQREIQLSCKKCDYKKQYEKAASGPTFCFCDEDFMPEKGF</sequence>
<dbReference type="KEGG" id="aalt:CC77DRAFT_1094050"/>
<feature type="region of interest" description="Disordered" evidence="1">
    <location>
        <begin position="1"/>
        <end position="55"/>
    </location>
</feature>
<reference evidence="2 3" key="1">
    <citation type="submission" date="2016-05" db="EMBL/GenBank/DDBJ databases">
        <title>Comparative analysis of secretome profiles of manganese(II)-oxidizing ascomycete fungi.</title>
        <authorList>
            <consortium name="DOE Joint Genome Institute"/>
            <person name="Zeiner C.A."/>
            <person name="Purvine S.O."/>
            <person name="Zink E.M."/>
            <person name="Wu S."/>
            <person name="Pasa-Tolic L."/>
            <person name="Chaput D.L."/>
            <person name="Haridas S."/>
            <person name="Grigoriev I.V."/>
            <person name="Santelli C.M."/>
            <person name="Hansel C.M."/>
        </authorList>
    </citation>
    <scope>NUCLEOTIDE SEQUENCE [LARGE SCALE GENOMIC DNA]</scope>
    <source>
        <strain evidence="2 3">SRC1lrK2f</strain>
    </source>
</reference>
<dbReference type="OMA" id="PWELENK"/>
<evidence type="ECO:0000313" key="3">
    <source>
        <dbReference type="Proteomes" id="UP000077248"/>
    </source>
</evidence>
<name>A0A177DQD8_ALTAL</name>
<accession>A0A177DQD8</accession>
<proteinExistence type="predicted"/>
<evidence type="ECO:0000313" key="2">
    <source>
        <dbReference type="EMBL" id="OAG21736.1"/>
    </source>
</evidence>
<dbReference type="GeneID" id="29115307"/>
<dbReference type="EMBL" id="KV441476">
    <property type="protein sequence ID" value="OAG21736.1"/>
    <property type="molecule type" value="Genomic_DNA"/>
</dbReference>
<feature type="compositionally biased region" description="Polar residues" evidence="1">
    <location>
        <begin position="7"/>
        <end position="21"/>
    </location>
</feature>
<dbReference type="RefSeq" id="XP_018387157.1">
    <property type="nucleotide sequence ID" value="XM_018529713.1"/>
</dbReference>
<dbReference type="Proteomes" id="UP000077248">
    <property type="component" value="Unassembled WGS sequence"/>
</dbReference>
<dbReference type="STRING" id="5599.A0A177DQD8"/>
<protein>
    <submittedName>
        <fullName evidence="2">Uncharacterized protein</fullName>
    </submittedName>
</protein>
<evidence type="ECO:0000256" key="1">
    <source>
        <dbReference type="SAM" id="MobiDB-lite"/>
    </source>
</evidence>
<gene>
    <name evidence="2" type="ORF">CC77DRAFT_1094050</name>
</gene>
<dbReference type="VEuPathDB" id="FungiDB:CC77DRAFT_1094050"/>
<keyword evidence="3" id="KW-1185">Reference proteome</keyword>
<organism evidence="2 3">
    <name type="scientific">Alternaria alternata</name>
    <name type="common">Alternaria rot fungus</name>
    <name type="synonym">Torula alternata</name>
    <dbReference type="NCBI Taxonomy" id="5599"/>
    <lineage>
        <taxon>Eukaryota</taxon>
        <taxon>Fungi</taxon>
        <taxon>Dikarya</taxon>
        <taxon>Ascomycota</taxon>
        <taxon>Pezizomycotina</taxon>
        <taxon>Dothideomycetes</taxon>
        <taxon>Pleosporomycetidae</taxon>
        <taxon>Pleosporales</taxon>
        <taxon>Pleosporineae</taxon>
        <taxon>Pleosporaceae</taxon>
        <taxon>Alternaria</taxon>
        <taxon>Alternaria sect. Alternaria</taxon>
        <taxon>Alternaria alternata complex</taxon>
    </lineage>
</organism>